<dbReference type="SUPFAM" id="SSF47729">
    <property type="entry name" value="IHF-like DNA-binding proteins"/>
    <property type="match status" value="1"/>
</dbReference>
<organism evidence="12 13">
    <name type="scientific">Rhodoblastus acidophilus</name>
    <name type="common">Rhodopseudomonas acidophila</name>
    <dbReference type="NCBI Taxonomy" id="1074"/>
    <lineage>
        <taxon>Bacteria</taxon>
        <taxon>Pseudomonadati</taxon>
        <taxon>Pseudomonadota</taxon>
        <taxon>Alphaproteobacteria</taxon>
        <taxon>Hyphomicrobiales</taxon>
        <taxon>Rhodoblastaceae</taxon>
        <taxon>Rhodoblastus</taxon>
    </lineage>
</organism>
<evidence type="ECO:0000313" key="13">
    <source>
        <dbReference type="Proteomes" id="UP000198418"/>
    </source>
</evidence>
<keyword evidence="7 8" id="KW-0233">DNA recombination</keyword>
<evidence type="ECO:0000256" key="9">
    <source>
        <dbReference type="RuleBase" id="RU003939"/>
    </source>
</evidence>
<dbReference type="NCBIfam" id="NF001401">
    <property type="entry name" value="PRK00285.1"/>
    <property type="match status" value="1"/>
</dbReference>
<evidence type="ECO:0000256" key="7">
    <source>
        <dbReference type="ARBA" id="ARBA00023172"/>
    </source>
</evidence>
<evidence type="ECO:0000256" key="2">
    <source>
        <dbReference type="ARBA" id="ARBA00018329"/>
    </source>
</evidence>
<sequence length="129" mass="14047">MSSNSLSVDTSAGVPSASVPSARVRPVAPVVEKRTVTRSDLAEALFRRVGLSRMESAQLVEMVISEVSDAIARGENVKLSSFGTFLQRDKRERVGRNPKTGVEARITPRRVLVFRASHIMRARINGAEG</sequence>
<dbReference type="Pfam" id="PF00216">
    <property type="entry name" value="Bac_DNA_binding"/>
    <property type="match status" value="1"/>
</dbReference>
<dbReference type="InterPro" id="IPR000119">
    <property type="entry name" value="Hist_DNA-bd"/>
</dbReference>
<dbReference type="SMART" id="SM00411">
    <property type="entry name" value="BHL"/>
    <property type="match status" value="1"/>
</dbReference>
<evidence type="ECO:0000256" key="6">
    <source>
        <dbReference type="ARBA" id="ARBA00023163"/>
    </source>
</evidence>
<evidence type="ECO:0000256" key="5">
    <source>
        <dbReference type="ARBA" id="ARBA00023125"/>
    </source>
</evidence>
<dbReference type="GO" id="GO:0009893">
    <property type="term" value="P:positive regulation of metabolic process"/>
    <property type="evidence" value="ECO:0007669"/>
    <property type="project" value="UniProtKB-ARBA"/>
</dbReference>
<protein>
    <recommendedName>
        <fullName evidence="2 8">Integration host factor subunit alpha</fullName>
        <shortName evidence="8">IHF-alpha</shortName>
    </recommendedName>
</protein>
<dbReference type="InterPro" id="IPR005684">
    <property type="entry name" value="IHF_alpha"/>
</dbReference>
<dbReference type="InterPro" id="IPR020816">
    <property type="entry name" value="Histone-like_DNA-bd_CS"/>
</dbReference>
<dbReference type="Proteomes" id="UP000198418">
    <property type="component" value="Unassembled WGS sequence"/>
</dbReference>
<comment type="function">
    <text evidence="8 10">This protein is one of the two subunits of integration host factor, a specific DNA-binding protein that functions in genetic recombination as well as in transcriptional and translational control.</text>
</comment>
<dbReference type="HAMAP" id="MF_00380">
    <property type="entry name" value="IHF_alpha"/>
    <property type="match status" value="1"/>
</dbReference>
<evidence type="ECO:0000256" key="1">
    <source>
        <dbReference type="ARBA" id="ARBA00010529"/>
    </source>
</evidence>
<reference evidence="13" key="1">
    <citation type="submission" date="2017-06" db="EMBL/GenBank/DDBJ databases">
        <authorList>
            <person name="Varghese N."/>
            <person name="Submissions S."/>
        </authorList>
    </citation>
    <scope>NUCLEOTIDE SEQUENCE [LARGE SCALE GENOMIC DNA]</scope>
    <source>
        <strain evidence="13">DSM 137</strain>
    </source>
</reference>
<dbReference type="GO" id="GO:0006417">
    <property type="term" value="P:regulation of translation"/>
    <property type="evidence" value="ECO:0007669"/>
    <property type="project" value="UniProtKB-UniRule"/>
</dbReference>
<comment type="subunit">
    <text evidence="8 10">Heterodimer of an alpha and a beta chain.</text>
</comment>
<gene>
    <name evidence="8" type="primary">ihfA</name>
    <name evidence="8" type="synonym">himA</name>
    <name evidence="12" type="ORF">SAMN06265338_11530</name>
</gene>
<dbReference type="EMBL" id="FYDG01000015">
    <property type="protein sequence ID" value="SNB81379.1"/>
    <property type="molecule type" value="Genomic_DNA"/>
</dbReference>
<dbReference type="PANTHER" id="PTHR33175:SF2">
    <property type="entry name" value="INTEGRATION HOST FACTOR SUBUNIT ALPHA"/>
    <property type="match status" value="1"/>
</dbReference>
<accession>A0A212S7R1</accession>
<dbReference type="CDD" id="cd13835">
    <property type="entry name" value="IHF_A"/>
    <property type="match status" value="1"/>
</dbReference>
<evidence type="ECO:0000313" key="12">
    <source>
        <dbReference type="EMBL" id="SNB81379.1"/>
    </source>
</evidence>
<comment type="similarity">
    <text evidence="1 8 9">Belongs to the bacterial histone-like protein family.</text>
</comment>
<dbReference type="NCBIfam" id="TIGR00987">
    <property type="entry name" value="himA"/>
    <property type="match status" value="1"/>
</dbReference>
<keyword evidence="3 8" id="KW-0810">Translation regulation</keyword>
<keyword evidence="6 8" id="KW-0804">Transcription</keyword>
<dbReference type="PANTHER" id="PTHR33175">
    <property type="entry name" value="DNA-BINDING PROTEIN HU"/>
    <property type="match status" value="1"/>
</dbReference>
<dbReference type="GO" id="GO:0003677">
    <property type="term" value="F:DNA binding"/>
    <property type="evidence" value="ECO:0007669"/>
    <property type="project" value="UniProtKB-UniRule"/>
</dbReference>
<dbReference type="Gene3D" id="4.10.520.10">
    <property type="entry name" value="IHF-like DNA-binding proteins"/>
    <property type="match status" value="1"/>
</dbReference>
<dbReference type="PROSITE" id="PS00045">
    <property type="entry name" value="HISTONE_LIKE"/>
    <property type="match status" value="1"/>
</dbReference>
<keyword evidence="5 8" id="KW-0238">DNA-binding</keyword>
<dbReference type="GO" id="GO:0006355">
    <property type="term" value="P:regulation of DNA-templated transcription"/>
    <property type="evidence" value="ECO:0007669"/>
    <property type="project" value="UniProtKB-UniRule"/>
</dbReference>
<keyword evidence="4 8" id="KW-0805">Transcription regulation</keyword>
<dbReference type="InterPro" id="IPR010992">
    <property type="entry name" value="IHF-like_DNA-bd_dom_sf"/>
</dbReference>
<feature type="compositionally biased region" description="Low complexity" evidence="11">
    <location>
        <begin position="11"/>
        <end position="25"/>
    </location>
</feature>
<evidence type="ECO:0000256" key="8">
    <source>
        <dbReference type="HAMAP-Rule" id="MF_00380"/>
    </source>
</evidence>
<evidence type="ECO:0000256" key="11">
    <source>
        <dbReference type="SAM" id="MobiDB-lite"/>
    </source>
</evidence>
<proteinExistence type="inferred from homology"/>
<dbReference type="GO" id="GO:0005829">
    <property type="term" value="C:cytosol"/>
    <property type="evidence" value="ECO:0007669"/>
    <property type="project" value="TreeGrafter"/>
</dbReference>
<dbReference type="AlphaFoldDB" id="A0A212S7R1"/>
<dbReference type="GO" id="GO:0030527">
    <property type="term" value="F:structural constituent of chromatin"/>
    <property type="evidence" value="ECO:0007669"/>
    <property type="project" value="InterPro"/>
</dbReference>
<evidence type="ECO:0000256" key="4">
    <source>
        <dbReference type="ARBA" id="ARBA00023015"/>
    </source>
</evidence>
<dbReference type="PRINTS" id="PR01727">
    <property type="entry name" value="DNABINDINGHU"/>
</dbReference>
<dbReference type="GO" id="GO:0006310">
    <property type="term" value="P:DNA recombination"/>
    <property type="evidence" value="ECO:0007669"/>
    <property type="project" value="UniProtKB-UniRule"/>
</dbReference>
<name>A0A212S7R1_RHOAC</name>
<feature type="compositionally biased region" description="Polar residues" evidence="11">
    <location>
        <begin position="1"/>
        <end position="10"/>
    </location>
</feature>
<evidence type="ECO:0000256" key="10">
    <source>
        <dbReference type="RuleBase" id="RU004485"/>
    </source>
</evidence>
<evidence type="ECO:0000256" key="3">
    <source>
        <dbReference type="ARBA" id="ARBA00022845"/>
    </source>
</evidence>
<feature type="region of interest" description="Disordered" evidence="11">
    <location>
        <begin position="1"/>
        <end position="25"/>
    </location>
</feature>
<keyword evidence="13" id="KW-1185">Reference proteome</keyword>